<dbReference type="SMART" id="SM00365">
    <property type="entry name" value="LRR_SD22"/>
    <property type="match status" value="3"/>
</dbReference>
<evidence type="ECO:0000256" key="4">
    <source>
        <dbReference type="ARBA" id="ARBA00004496"/>
    </source>
</evidence>
<reference evidence="19 20" key="1">
    <citation type="journal article" date="2011" name="Science">
        <title>The Selaginella genome identifies genetic changes associated with the evolution of vascular plants.</title>
        <authorList>
            <person name="Banks J.A."/>
            <person name="Nishiyama T."/>
            <person name="Hasebe M."/>
            <person name="Bowman J.L."/>
            <person name="Gribskov M."/>
            <person name="dePamphilis C."/>
            <person name="Albert V.A."/>
            <person name="Aono N."/>
            <person name="Aoyama T."/>
            <person name="Ambrose B.A."/>
            <person name="Ashton N.W."/>
            <person name="Axtell M.J."/>
            <person name="Barker E."/>
            <person name="Barker M.S."/>
            <person name="Bennetzen J.L."/>
            <person name="Bonawitz N.D."/>
            <person name="Chapple C."/>
            <person name="Cheng C."/>
            <person name="Correa L.G."/>
            <person name="Dacre M."/>
            <person name="DeBarry J."/>
            <person name="Dreyer I."/>
            <person name="Elias M."/>
            <person name="Engstrom E.M."/>
            <person name="Estelle M."/>
            <person name="Feng L."/>
            <person name="Finet C."/>
            <person name="Floyd S.K."/>
            <person name="Frommer W.B."/>
            <person name="Fujita T."/>
            <person name="Gramzow L."/>
            <person name="Gutensohn M."/>
            <person name="Harholt J."/>
            <person name="Hattori M."/>
            <person name="Heyl A."/>
            <person name="Hirai T."/>
            <person name="Hiwatashi Y."/>
            <person name="Ishikawa M."/>
            <person name="Iwata M."/>
            <person name="Karol K.G."/>
            <person name="Koehler B."/>
            <person name="Kolukisaoglu U."/>
            <person name="Kubo M."/>
            <person name="Kurata T."/>
            <person name="Lalonde S."/>
            <person name="Li K."/>
            <person name="Li Y."/>
            <person name="Litt A."/>
            <person name="Lyons E."/>
            <person name="Manning G."/>
            <person name="Maruyama T."/>
            <person name="Michael T.P."/>
            <person name="Mikami K."/>
            <person name="Miyazaki S."/>
            <person name="Morinaga S."/>
            <person name="Murata T."/>
            <person name="Mueller-Roeber B."/>
            <person name="Nelson D.R."/>
            <person name="Obara M."/>
            <person name="Oguri Y."/>
            <person name="Olmstead R.G."/>
            <person name="Onodera N."/>
            <person name="Petersen B.L."/>
            <person name="Pils B."/>
            <person name="Prigge M."/>
            <person name="Rensing S.A."/>
            <person name="Riano-Pachon D.M."/>
            <person name="Roberts A.W."/>
            <person name="Sato Y."/>
            <person name="Scheller H.V."/>
            <person name="Schulz B."/>
            <person name="Schulz C."/>
            <person name="Shakirov E.V."/>
            <person name="Shibagaki N."/>
            <person name="Shinohara N."/>
            <person name="Shippen D.E."/>
            <person name="Soerensen I."/>
            <person name="Sotooka R."/>
            <person name="Sugimoto N."/>
            <person name="Sugita M."/>
            <person name="Sumikawa N."/>
            <person name="Tanurdzic M."/>
            <person name="Theissen G."/>
            <person name="Ulvskov P."/>
            <person name="Wakazuki S."/>
            <person name="Weng J.K."/>
            <person name="Willats W.W."/>
            <person name="Wipf D."/>
            <person name="Wolf P.G."/>
            <person name="Yang L."/>
            <person name="Zimmer A.D."/>
            <person name="Zhu Q."/>
            <person name="Mitros T."/>
            <person name="Hellsten U."/>
            <person name="Loque D."/>
            <person name="Otillar R."/>
            <person name="Salamov A."/>
            <person name="Schmutz J."/>
            <person name="Shapiro H."/>
            <person name="Lindquist E."/>
            <person name="Lucas S."/>
            <person name="Rokhsar D."/>
            <person name="Grigoriev I.V."/>
        </authorList>
    </citation>
    <scope>NUCLEOTIDE SEQUENCE [LARGE SCALE GENOMIC DNA]</scope>
</reference>
<dbReference type="Pfam" id="PF13855">
    <property type="entry name" value="LRR_8"/>
    <property type="match status" value="2"/>
</dbReference>
<evidence type="ECO:0000256" key="14">
    <source>
        <dbReference type="ARBA" id="ARBA00023136"/>
    </source>
</evidence>
<evidence type="ECO:0000256" key="10">
    <source>
        <dbReference type="ARBA" id="ARBA00022692"/>
    </source>
</evidence>
<protein>
    <recommendedName>
        <fullName evidence="18">Beta-Casp domain-containing protein</fullName>
    </recommendedName>
</protein>
<keyword evidence="7" id="KW-1003">Cell membrane</keyword>
<sequence length="1497" mass="162484">MAAPLYCLCLLLTVFQGGHSQSSQSSILEASALLEFKRGVKAFSPPWILDVLPDPLANWDVSSTSLCNWTGIACNPQGRVVSLALSNIPLTGQISSSLGSLEFLELLNLSYNYLSGEIPSTLGNCARLQSLDLTLNNLNGKIPESLGQLSMLQSLILDANLLGGEIPSSLARCSRLQKLSCCCNRLSGQLPSFLGQLRNLTLLDLSHNSLNGSIPRGFANLSSLEELNLEGNDLEGEIPTFLLVSKTLVGLHLHANNLESFSSEFQEISPENNQGRMEVLELGYNQITGSIPSQFFSYLPGLKFISLRNNNLTGGIPEFGDHCVLETINLSTNTLTGEIPESVLHCSQVTKLDLSRNRLTGVIPSELGRNLSTLTNFDVAFNTLHGEIPVSLSLCVNMSRIDMGVNNFTGQLLPEISKLEQLSYFLISTNKLVGTIPVEYFNMANLGTLDLARNNLWGSLPRACNLAGISKLDLSFNSLTGSIPSCLGNSSSLWTLDLSGNQISGEIPSSLGANASQLYYLDLSQNRLVGSLPASLGNCSSLSILMIHGFIPSCIWSSLPQLKVVDLSQNRLTGNIPGSIGELISFKDVNSRPDDPEGWHNIPGLACPECPGGMRFEMIIKGSRLPFAQYFNGLTLFDLSSNLLEGAIPDDIGLLVGMKYLNLSFNGLTGSIPLALTRLVKLESLDLSSNKLQGTIPAQISDLSQLGSFNVSHNHLSGMVLASELFYTKFGPSSFEGNNLCGGFYPLQPCSNTSTSTQAGRETSWLSENVSTKGFLLGALLGFFACEQQELVLEFLQNPVFAISLQRPSSGAAVDSNLLEICDLQLLLECPLDLSSLSLFLPTEEALSENARRKKPKKGDSSELVVKAPFRRAGDGVVIDAEPWYQSADLSVLDVALINAVVISRPESMLALPFLTRNPDFTAKIFATYPTATVGKLLMQELVSSHRDFLKLYGASSLENHPEFTQCEVPEALKDCLLGEHNSGILNWHKLYSAEDVLGCMERIQTLRYGEEAPIDGCVVLTPYSSGQGIGASNWVIKGPCSSVTYVSSCDVAAAAASCASQDLTSLDGSQVLLVSAKQPTSSVEKLEMDTEAEPRSRLTTRPWVNARVEFITSHNAKPRMANSVLSEKREPQQRSLLAQVANAAADALSKGGSVLIPTSVSDTVLELIETISQEVSCAKVSGRILYVSPSAQEFLAFTNTVPEWLSSARQEKLYNGESLFGHVELLKEGKLSYFPSLSPEVVESGPCVILASHVSLRMGPSVHILNRWRQHSSNLLILTEPDIDVERFLLPFKPLSIQVKHFPLATSARSRGALSSLIDRLQPKFAVVPERLKSVVTSDCDTKILFYVHRAPLKIPSLEEELNMELSADLASRIKPKQTRSGNNAALARLSAEMHFHDGNFYLEMPRVSRMIQAPQRFCGTPDVDALLRALREKGLVDIQQSFAEQPDGSKVPVISVTFQTSASIELNGSETIIKTSDAVLRRLIADAVISCLQII</sequence>
<keyword evidence="12" id="KW-0677">Repeat</keyword>
<evidence type="ECO:0000256" key="7">
    <source>
        <dbReference type="ARBA" id="ARBA00022475"/>
    </source>
</evidence>
<evidence type="ECO:0000313" key="19">
    <source>
        <dbReference type="EMBL" id="EFJ24812.1"/>
    </source>
</evidence>
<dbReference type="SMART" id="SM00369">
    <property type="entry name" value="LRR_TYP"/>
    <property type="match status" value="9"/>
</dbReference>
<dbReference type="InterPro" id="IPR027074">
    <property type="entry name" value="Integrator_9su"/>
</dbReference>
<dbReference type="PANTHER" id="PTHR46094">
    <property type="entry name" value="INTEGRATOR COMPLEX SUBUNIT 9"/>
    <property type="match status" value="1"/>
</dbReference>
<feature type="domain" description="Beta-Casp" evidence="18">
    <location>
        <begin position="1165"/>
        <end position="1290"/>
    </location>
</feature>
<dbReference type="GO" id="GO:0005886">
    <property type="term" value="C:plasma membrane"/>
    <property type="evidence" value="ECO:0007669"/>
    <property type="project" value="UniProtKB-SubCell"/>
</dbReference>
<keyword evidence="11 17" id="KW-0732">Signal</keyword>
<dbReference type="Pfam" id="PF00560">
    <property type="entry name" value="LRR_1"/>
    <property type="match status" value="7"/>
</dbReference>
<evidence type="ECO:0000313" key="20">
    <source>
        <dbReference type="Proteomes" id="UP000001514"/>
    </source>
</evidence>
<evidence type="ECO:0000256" key="9">
    <source>
        <dbReference type="ARBA" id="ARBA00022614"/>
    </source>
</evidence>
<evidence type="ECO:0000256" key="8">
    <source>
        <dbReference type="ARBA" id="ARBA00022490"/>
    </source>
</evidence>
<evidence type="ECO:0000256" key="3">
    <source>
        <dbReference type="ARBA" id="ARBA00004236"/>
    </source>
</evidence>
<organism evidence="20">
    <name type="scientific">Selaginella moellendorffii</name>
    <name type="common">Spikemoss</name>
    <dbReference type="NCBI Taxonomy" id="88036"/>
    <lineage>
        <taxon>Eukaryota</taxon>
        <taxon>Viridiplantae</taxon>
        <taxon>Streptophyta</taxon>
        <taxon>Embryophyta</taxon>
        <taxon>Tracheophyta</taxon>
        <taxon>Lycopodiopsida</taxon>
        <taxon>Selaginellales</taxon>
        <taxon>Selaginellaceae</taxon>
        <taxon>Selaginella</taxon>
    </lineage>
</organism>
<dbReference type="Proteomes" id="UP000001514">
    <property type="component" value="Unassembled WGS sequence"/>
</dbReference>
<evidence type="ECO:0000256" key="1">
    <source>
        <dbReference type="ARBA" id="ARBA00004123"/>
    </source>
</evidence>
<dbReference type="Pfam" id="PF10996">
    <property type="entry name" value="Beta-Casp"/>
    <property type="match status" value="1"/>
</dbReference>
<dbReference type="InterPro" id="IPR001611">
    <property type="entry name" value="Leu-rich_rpt"/>
</dbReference>
<keyword evidence="9" id="KW-0433">Leucine-rich repeat</keyword>
<dbReference type="PANTHER" id="PTHR46094:SF1">
    <property type="entry name" value="INTEGRATOR COMPLEX SUBUNIT 9"/>
    <property type="match status" value="1"/>
</dbReference>
<dbReference type="InterPro" id="IPR022712">
    <property type="entry name" value="Beta_Casp"/>
</dbReference>
<dbReference type="Pfam" id="PF08263">
    <property type="entry name" value="LRRNT_2"/>
    <property type="match status" value="1"/>
</dbReference>
<feature type="signal peptide" evidence="17">
    <location>
        <begin position="1"/>
        <end position="20"/>
    </location>
</feature>
<keyword evidence="15" id="KW-0325">Glycoprotein</keyword>
<comment type="similarity">
    <text evidence="5">Belongs to the metallo-beta-lactamase superfamily. RNA-metabolizing metallo-beta-lactamase-like family. INTS9 subfamily.</text>
</comment>
<dbReference type="SUPFAM" id="SSF56281">
    <property type="entry name" value="Metallo-hydrolase/oxidoreductase"/>
    <property type="match status" value="1"/>
</dbReference>
<keyword evidence="16" id="KW-0539">Nucleus</keyword>
<evidence type="ECO:0000256" key="16">
    <source>
        <dbReference type="ARBA" id="ARBA00023242"/>
    </source>
</evidence>
<dbReference type="EMBL" id="GL377588">
    <property type="protein sequence ID" value="EFJ24812.1"/>
    <property type="molecule type" value="Genomic_DNA"/>
</dbReference>
<dbReference type="GO" id="GO:0005737">
    <property type="term" value="C:cytoplasm"/>
    <property type="evidence" value="ECO:0007669"/>
    <property type="project" value="UniProtKB-SubCell"/>
</dbReference>
<dbReference type="FunFam" id="3.80.10.10:FF:000233">
    <property type="entry name" value="Leucine-rich repeat receptor-like protein kinase TDR"/>
    <property type="match status" value="1"/>
</dbReference>
<dbReference type="FunFam" id="3.80.10.10:FF:000095">
    <property type="entry name" value="LRR receptor-like serine/threonine-protein kinase GSO1"/>
    <property type="match status" value="1"/>
</dbReference>
<dbReference type="GO" id="GO:0009791">
    <property type="term" value="P:post-embryonic development"/>
    <property type="evidence" value="ECO:0007669"/>
    <property type="project" value="UniProtKB-ARBA"/>
</dbReference>
<evidence type="ECO:0000256" key="6">
    <source>
        <dbReference type="ARBA" id="ARBA00009592"/>
    </source>
</evidence>
<dbReference type="Gene3D" id="3.60.15.10">
    <property type="entry name" value="Ribonuclease Z/Hydroxyacylglutathione hydrolase-like"/>
    <property type="match status" value="1"/>
</dbReference>
<dbReference type="KEGG" id="smo:SELMODRAFT_414250"/>
<dbReference type="InterPro" id="IPR013210">
    <property type="entry name" value="LRR_N_plant-typ"/>
</dbReference>
<keyword evidence="10" id="KW-0812">Transmembrane</keyword>
<gene>
    <name evidence="19" type="ORF">SELMODRAFT_414250</name>
</gene>
<evidence type="ECO:0000256" key="12">
    <source>
        <dbReference type="ARBA" id="ARBA00022737"/>
    </source>
</evidence>
<evidence type="ECO:0000256" key="17">
    <source>
        <dbReference type="SAM" id="SignalP"/>
    </source>
</evidence>
<evidence type="ECO:0000256" key="11">
    <source>
        <dbReference type="ARBA" id="ARBA00022729"/>
    </source>
</evidence>
<dbReference type="SUPFAM" id="SSF52047">
    <property type="entry name" value="RNI-like"/>
    <property type="match status" value="2"/>
</dbReference>
<dbReference type="PRINTS" id="PR00019">
    <property type="entry name" value="LEURICHRPT"/>
</dbReference>
<dbReference type="eggNOG" id="KOG1138">
    <property type="taxonomic scope" value="Eukaryota"/>
</dbReference>
<comment type="similarity">
    <text evidence="6">Belongs to the RLP family.</text>
</comment>
<proteinExistence type="inferred from homology"/>
<dbReference type="FunFam" id="3.80.10.10:FF:000213">
    <property type="entry name" value="Tyrosine-sulfated glycopeptide receptor 1"/>
    <property type="match status" value="1"/>
</dbReference>
<feature type="chain" id="PRO_5003122066" description="Beta-Casp domain-containing protein" evidence="17">
    <location>
        <begin position="21"/>
        <end position="1497"/>
    </location>
</feature>
<dbReference type="SMART" id="SM01027">
    <property type="entry name" value="Beta-Casp"/>
    <property type="match status" value="1"/>
</dbReference>
<dbReference type="Gene3D" id="3.40.50.10890">
    <property type="match status" value="1"/>
</dbReference>
<dbReference type="GO" id="GO:0034472">
    <property type="term" value="P:snRNA 3'-end processing"/>
    <property type="evidence" value="ECO:0000318"/>
    <property type="project" value="GO_Central"/>
</dbReference>
<keyword evidence="8" id="KW-0963">Cytoplasm</keyword>
<dbReference type="STRING" id="88036.D8RS55"/>
<evidence type="ECO:0000256" key="5">
    <source>
        <dbReference type="ARBA" id="ARBA00006861"/>
    </source>
</evidence>
<evidence type="ECO:0000256" key="15">
    <source>
        <dbReference type="ARBA" id="ARBA00023180"/>
    </source>
</evidence>
<evidence type="ECO:0000259" key="18">
    <source>
        <dbReference type="SMART" id="SM01027"/>
    </source>
</evidence>
<name>D8RS55_SELML</name>
<comment type="subcellular location">
    <subcellularLocation>
        <location evidence="3">Cell membrane</location>
    </subcellularLocation>
    <subcellularLocation>
        <location evidence="4">Cytoplasm</location>
    </subcellularLocation>
    <subcellularLocation>
        <location evidence="2">Membrane</location>
        <topology evidence="2">Single-pass membrane protein</topology>
    </subcellularLocation>
    <subcellularLocation>
        <location evidence="1">Nucleus</location>
    </subcellularLocation>
</comment>
<dbReference type="InterPro" id="IPR032675">
    <property type="entry name" value="LRR_dom_sf"/>
</dbReference>
<dbReference type="Gene3D" id="3.80.10.10">
    <property type="entry name" value="Ribonuclease Inhibitor"/>
    <property type="match status" value="4"/>
</dbReference>
<dbReference type="Gramene" id="EFJ24812">
    <property type="protein sequence ID" value="EFJ24812"/>
    <property type="gene ID" value="SELMODRAFT_414250"/>
</dbReference>
<dbReference type="InParanoid" id="D8RS55"/>
<dbReference type="GO" id="GO:0032039">
    <property type="term" value="C:integrator complex"/>
    <property type="evidence" value="ECO:0000318"/>
    <property type="project" value="GO_Central"/>
</dbReference>
<keyword evidence="20" id="KW-1185">Reference proteome</keyword>
<dbReference type="InterPro" id="IPR003591">
    <property type="entry name" value="Leu-rich_rpt_typical-subtyp"/>
</dbReference>
<evidence type="ECO:0000256" key="13">
    <source>
        <dbReference type="ARBA" id="ARBA00022989"/>
    </source>
</evidence>
<evidence type="ECO:0000256" key="2">
    <source>
        <dbReference type="ARBA" id="ARBA00004167"/>
    </source>
</evidence>
<keyword evidence="13" id="KW-1133">Transmembrane helix</keyword>
<dbReference type="HOGENOM" id="CLU_004289_0_0_1"/>
<dbReference type="Pfam" id="PF16661">
    <property type="entry name" value="Lactamase_B_6"/>
    <property type="match status" value="1"/>
</dbReference>
<dbReference type="InterPro" id="IPR001279">
    <property type="entry name" value="Metallo-B-lactamas"/>
</dbReference>
<dbReference type="InterPro" id="IPR036866">
    <property type="entry name" value="RibonucZ/Hydroxyglut_hydro"/>
</dbReference>
<keyword evidence="14" id="KW-0472">Membrane</keyword>
<accession>D8RS55</accession>